<accession>A0A6A6MTN5</accession>
<dbReference type="CDD" id="cd00303">
    <property type="entry name" value="retropepsin_like"/>
    <property type="match status" value="1"/>
</dbReference>
<evidence type="ECO:0000259" key="1">
    <source>
        <dbReference type="Pfam" id="PF03732"/>
    </source>
</evidence>
<dbReference type="Proteomes" id="UP000467840">
    <property type="component" value="Chromosome 6"/>
</dbReference>
<organism evidence="2 3">
    <name type="scientific">Hevea brasiliensis</name>
    <name type="common">Para rubber tree</name>
    <name type="synonym">Siphonia brasiliensis</name>
    <dbReference type="NCBI Taxonomy" id="3981"/>
    <lineage>
        <taxon>Eukaryota</taxon>
        <taxon>Viridiplantae</taxon>
        <taxon>Streptophyta</taxon>
        <taxon>Embryophyta</taxon>
        <taxon>Tracheophyta</taxon>
        <taxon>Spermatophyta</taxon>
        <taxon>Magnoliopsida</taxon>
        <taxon>eudicotyledons</taxon>
        <taxon>Gunneridae</taxon>
        <taxon>Pentapetalae</taxon>
        <taxon>rosids</taxon>
        <taxon>fabids</taxon>
        <taxon>Malpighiales</taxon>
        <taxon>Euphorbiaceae</taxon>
        <taxon>Crotonoideae</taxon>
        <taxon>Micrandreae</taxon>
        <taxon>Hevea</taxon>
    </lineage>
</organism>
<gene>
    <name evidence="2" type="ORF">GH714_017976</name>
</gene>
<feature type="domain" description="Retrotransposon gag" evidence="1">
    <location>
        <begin position="22"/>
        <end position="81"/>
    </location>
</feature>
<proteinExistence type="predicted"/>
<evidence type="ECO:0000313" key="2">
    <source>
        <dbReference type="EMBL" id="KAF2317222.1"/>
    </source>
</evidence>
<dbReference type="SUPFAM" id="SSF50630">
    <property type="entry name" value="Acid proteases"/>
    <property type="match status" value="1"/>
</dbReference>
<dbReference type="InterPro" id="IPR005162">
    <property type="entry name" value="Retrotrans_gag_dom"/>
</dbReference>
<reference evidence="2 3" key="1">
    <citation type="journal article" date="2020" name="Mol. Plant">
        <title>The Chromosome-Based Rubber Tree Genome Provides New Insights into Spurge Genome Evolution and Rubber Biosynthesis.</title>
        <authorList>
            <person name="Liu J."/>
            <person name="Shi C."/>
            <person name="Shi C.C."/>
            <person name="Li W."/>
            <person name="Zhang Q.J."/>
            <person name="Zhang Y."/>
            <person name="Li K."/>
            <person name="Lu H.F."/>
            <person name="Shi C."/>
            <person name="Zhu S.T."/>
            <person name="Xiao Z.Y."/>
            <person name="Nan H."/>
            <person name="Yue Y."/>
            <person name="Zhu X.G."/>
            <person name="Wu Y."/>
            <person name="Hong X.N."/>
            <person name="Fan G.Y."/>
            <person name="Tong Y."/>
            <person name="Zhang D."/>
            <person name="Mao C.L."/>
            <person name="Liu Y.L."/>
            <person name="Hao S.J."/>
            <person name="Liu W.Q."/>
            <person name="Lv M.Q."/>
            <person name="Zhang H.B."/>
            <person name="Liu Y."/>
            <person name="Hu-Tang G.R."/>
            <person name="Wang J.P."/>
            <person name="Wang J.H."/>
            <person name="Sun Y.H."/>
            <person name="Ni S.B."/>
            <person name="Chen W.B."/>
            <person name="Zhang X.C."/>
            <person name="Jiao Y.N."/>
            <person name="Eichler E.E."/>
            <person name="Li G.H."/>
            <person name="Liu X."/>
            <person name="Gao L.Z."/>
        </authorList>
    </citation>
    <scope>NUCLEOTIDE SEQUENCE [LARGE SCALE GENOMIC DNA]</scope>
    <source>
        <strain evidence="3">cv. GT1</strain>
        <tissue evidence="2">Leaf</tissue>
    </source>
</reference>
<sequence>MVHQSRSVSEYQGTPDAEKVSLASYHLRGEANEWWQWLRRTYAEAGKGVSWEIFSEELWSRFGPTDCEDFDESLSKIRQTGDLVIIKGSLNDWDIDEDDTKAEISLNALTGWSSTGTMRVEIQFNSCQLIVLIDSGSTHNFINEKIAGLLKLPARPTTPFNVKVADGSPLRCTGKFKDIAFSLQGIPFTATFFSLPNGFGLCWVYSGYNN</sequence>
<dbReference type="Pfam" id="PF03732">
    <property type="entry name" value="Retrotrans_gag"/>
    <property type="match status" value="1"/>
</dbReference>
<dbReference type="Pfam" id="PF08284">
    <property type="entry name" value="RVP_2"/>
    <property type="match status" value="1"/>
</dbReference>
<keyword evidence="3" id="KW-1185">Reference proteome</keyword>
<dbReference type="EMBL" id="JAAGAX010000004">
    <property type="protein sequence ID" value="KAF2317222.1"/>
    <property type="molecule type" value="Genomic_DNA"/>
</dbReference>
<protein>
    <recommendedName>
        <fullName evidence="1">Retrotransposon gag domain-containing protein</fullName>
    </recommendedName>
</protein>
<dbReference type="Gene3D" id="2.40.70.10">
    <property type="entry name" value="Acid Proteases"/>
    <property type="match status" value="1"/>
</dbReference>
<comment type="caution">
    <text evidence="2">The sequence shown here is derived from an EMBL/GenBank/DDBJ whole genome shotgun (WGS) entry which is preliminary data.</text>
</comment>
<name>A0A6A6MTN5_HEVBR</name>
<dbReference type="AlphaFoldDB" id="A0A6A6MTN5"/>
<dbReference type="InterPro" id="IPR021109">
    <property type="entry name" value="Peptidase_aspartic_dom_sf"/>
</dbReference>
<evidence type="ECO:0000313" key="3">
    <source>
        <dbReference type="Proteomes" id="UP000467840"/>
    </source>
</evidence>